<accession>A0A367RVE3</accession>
<dbReference type="Gene3D" id="3.40.50.2300">
    <property type="match status" value="1"/>
</dbReference>
<dbReference type="Proteomes" id="UP000252085">
    <property type="component" value="Unassembled WGS sequence"/>
</dbReference>
<evidence type="ECO:0000313" key="2">
    <source>
        <dbReference type="EMBL" id="RCJ40538.1"/>
    </source>
</evidence>
<name>A0A367RVE3_NOSPU</name>
<dbReference type="InterPro" id="IPR016919">
    <property type="entry name" value="UCP029416_PTP"/>
</dbReference>
<evidence type="ECO:0000259" key="1">
    <source>
        <dbReference type="SMART" id="SM00226"/>
    </source>
</evidence>
<dbReference type="SMART" id="SM00226">
    <property type="entry name" value="LMWPc"/>
    <property type="match status" value="1"/>
</dbReference>
<feature type="domain" description="Phosphotyrosine protein phosphatase I" evidence="1">
    <location>
        <begin position="2"/>
        <end position="100"/>
    </location>
</feature>
<dbReference type="InterPro" id="IPR036196">
    <property type="entry name" value="Ptyr_pPase_sf"/>
</dbReference>
<gene>
    <name evidence="2" type="ORF">A6769_04075</name>
</gene>
<comment type="caution">
    <text evidence="2">The sequence shown here is derived from an EMBL/GenBank/DDBJ whole genome shotgun (WGS) entry which is preliminary data.</text>
</comment>
<dbReference type="PIRSF" id="PIRSF029416">
    <property type="entry name" value="UCP029416_PTP"/>
    <property type="match status" value="1"/>
</dbReference>
<proteinExistence type="predicted"/>
<sequence>MKKLLFICSQNKLRSPTAEAVFSKYEGFETDSAGLDRHTEVPLSTEAIQWADIIFVMKKSHKNKLSKNFQPFLKDKKIICLDIPDEYEYMEPALIELLKQKVLPLLKIKK</sequence>
<dbReference type="AlphaFoldDB" id="A0A367RVE3"/>
<reference evidence="2 3" key="1">
    <citation type="submission" date="2016-04" db="EMBL/GenBank/DDBJ databases">
        <authorList>
            <person name="Evans L.H."/>
            <person name="Alamgir A."/>
            <person name="Owens N."/>
            <person name="Weber N.D."/>
            <person name="Virtaneva K."/>
            <person name="Barbian K."/>
            <person name="Babar A."/>
            <person name="Rosenke K."/>
        </authorList>
    </citation>
    <scope>NUCLEOTIDE SEQUENCE [LARGE SCALE GENOMIC DNA]</scope>
    <source>
        <strain evidence="2">NIES-2108</strain>
    </source>
</reference>
<dbReference type="SUPFAM" id="SSF52788">
    <property type="entry name" value="Phosphotyrosine protein phosphatases I"/>
    <property type="match status" value="1"/>
</dbReference>
<protein>
    <submittedName>
        <fullName evidence="2">Phosphotyrosine protein phosphatase</fullName>
    </submittedName>
</protein>
<dbReference type="InterPro" id="IPR023485">
    <property type="entry name" value="Ptyr_pPase"/>
</dbReference>
<organism evidence="2 3">
    <name type="scientific">Nostoc punctiforme NIES-2108</name>
    <dbReference type="NCBI Taxonomy" id="1356359"/>
    <lineage>
        <taxon>Bacteria</taxon>
        <taxon>Bacillati</taxon>
        <taxon>Cyanobacteriota</taxon>
        <taxon>Cyanophyceae</taxon>
        <taxon>Nostocales</taxon>
        <taxon>Nostocaceae</taxon>
        <taxon>Nostoc</taxon>
    </lineage>
</organism>
<dbReference type="EMBL" id="LXQE01000075">
    <property type="protein sequence ID" value="RCJ40538.1"/>
    <property type="molecule type" value="Genomic_DNA"/>
</dbReference>
<evidence type="ECO:0000313" key="3">
    <source>
        <dbReference type="Proteomes" id="UP000252085"/>
    </source>
</evidence>